<dbReference type="CDD" id="cd01167">
    <property type="entry name" value="bac_FRK"/>
    <property type="match status" value="1"/>
</dbReference>
<dbReference type="Proteomes" id="UP000046187">
    <property type="component" value="Unassembled WGS sequence"/>
</dbReference>
<feature type="domain" description="Carbohydrate kinase PfkB" evidence="6">
    <location>
        <begin position="4"/>
        <end position="299"/>
    </location>
</feature>
<organism evidence="7 8">
    <name type="scientific">Xanthomonas graminis pv. arrhenatheri LMG 727</name>
    <dbReference type="NCBI Taxonomy" id="1195923"/>
    <lineage>
        <taxon>Bacteria</taxon>
        <taxon>Pseudomonadati</taxon>
        <taxon>Pseudomonadota</taxon>
        <taxon>Gammaproteobacteria</taxon>
        <taxon>Lysobacterales</taxon>
        <taxon>Lysobacteraceae</taxon>
        <taxon>Xanthomonas</taxon>
        <taxon>Xanthomonas translucens group</taxon>
        <taxon>Xanthomonas graminis</taxon>
    </lineage>
</organism>
<protein>
    <submittedName>
        <fullName evidence="7">Fructokinase</fullName>
    </submittedName>
</protein>
<dbReference type="InterPro" id="IPR029056">
    <property type="entry name" value="Ribokinase-like"/>
</dbReference>
<evidence type="ECO:0000313" key="8">
    <source>
        <dbReference type="Proteomes" id="UP000046187"/>
    </source>
</evidence>
<name>A0A0K2ZHS7_9XANT</name>
<evidence type="ECO:0000256" key="2">
    <source>
        <dbReference type="ARBA" id="ARBA00022679"/>
    </source>
</evidence>
<dbReference type="PROSITE" id="PS00584">
    <property type="entry name" value="PFKB_KINASES_2"/>
    <property type="match status" value="1"/>
</dbReference>
<dbReference type="Pfam" id="PF00294">
    <property type="entry name" value="PfkB"/>
    <property type="match status" value="1"/>
</dbReference>
<keyword evidence="8" id="KW-1185">Reference proteome</keyword>
<dbReference type="GO" id="GO:0016301">
    <property type="term" value="F:kinase activity"/>
    <property type="evidence" value="ECO:0007669"/>
    <property type="project" value="UniProtKB-KW"/>
</dbReference>
<dbReference type="GO" id="GO:0005524">
    <property type="term" value="F:ATP binding"/>
    <property type="evidence" value="ECO:0007669"/>
    <property type="project" value="UniProtKB-KW"/>
</dbReference>
<evidence type="ECO:0000259" key="6">
    <source>
        <dbReference type="Pfam" id="PF00294"/>
    </source>
</evidence>
<dbReference type="PANTHER" id="PTHR43085">
    <property type="entry name" value="HEXOKINASE FAMILY MEMBER"/>
    <property type="match status" value="1"/>
</dbReference>
<evidence type="ECO:0000256" key="1">
    <source>
        <dbReference type="ARBA" id="ARBA00010688"/>
    </source>
</evidence>
<dbReference type="SUPFAM" id="SSF53613">
    <property type="entry name" value="Ribokinase-like"/>
    <property type="match status" value="1"/>
</dbReference>
<sequence length="316" mass="33151">MFVVCGEALYDIFIDGYAGTAVGMTARQGGSPFNVAIGLARLGTPSALFTGLSTDPLGRQLRGTLEREGVALQHCIDKAEASTLVMVALDAQGVPNYSFYGTGCADRALTVADLPALGTAVGGLHFGSYTLVAETTASTFQALAERERAQRLISLDPNVRPTVEPDMAVWRARLARWIALAHVVKVSQEDIELLYPQQDPFAIARSWLQQGPSLVVMTLGSDGAVAWRGDAEARVAGRAVQVADTVGAGDSFQAALLHQLPDLAALAALAPSAPALQQLLNFCVAAAAINCTRAGANPPSLDEIRTALQGVRSIPE</sequence>
<dbReference type="InterPro" id="IPR050306">
    <property type="entry name" value="PfkB_Carbo_kinase"/>
</dbReference>
<evidence type="ECO:0000313" key="7">
    <source>
        <dbReference type="EMBL" id="CTP85311.1"/>
    </source>
</evidence>
<dbReference type="RefSeq" id="WP_053834717.1">
    <property type="nucleotide sequence ID" value="NZ_CXOI01000019.1"/>
</dbReference>
<evidence type="ECO:0000256" key="4">
    <source>
        <dbReference type="ARBA" id="ARBA00022777"/>
    </source>
</evidence>
<accession>A0A0K2ZHS7</accession>
<evidence type="ECO:0000256" key="5">
    <source>
        <dbReference type="ARBA" id="ARBA00022840"/>
    </source>
</evidence>
<reference evidence="8" key="1">
    <citation type="submission" date="2015-07" db="EMBL/GenBank/DDBJ databases">
        <authorList>
            <person name="Wibberg D."/>
        </authorList>
    </citation>
    <scope>NUCLEOTIDE SEQUENCE [LARGE SCALE GENOMIC DNA]</scope>
</reference>
<keyword evidence="3" id="KW-0547">Nucleotide-binding</keyword>
<comment type="similarity">
    <text evidence="1">Belongs to the carbohydrate kinase PfkB family.</text>
</comment>
<keyword evidence="2" id="KW-0808">Transferase</keyword>
<keyword evidence="4 7" id="KW-0418">Kinase</keyword>
<dbReference type="InterPro" id="IPR002173">
    <property type="entry name" value="Carboh/pur_kinase_PfkB_CS"/>
</dbReference>
<proteinExistence type="inferred from homology"/>
<dbReference type="PANTHER" id="PTHR43085:SF1">
    <property type="entry name" value="PSEUDOURIDINE KINASE-RELATED"/>
    <property type="match status" value="1"/>
</dbReference>
<gene>
    <name evidence="7" type="ORF">XTALMG727_1283</name>
</gene>
<dbReference type="Gene3D" id="3.40.1190.20">
    <property type="match status" value="1"/>
</dbReference>
<dbReference type="InterPro" id="IPR011611">
    <property type="entry name" value="PfkB_dom"/>
</dbReference>
<evidence type="ECO:0000256" key="3">
    <source>
        <dbReference type="ARBA" id="ARBA00022741"/>
    </source>
</evidence>
<dbReference type="EMBL" id="CXOI01000019">
    <property type="protein sequence ID" value="CTP85311.1"/>
    <property type="molecule type" value="Genomic_DNA"/>
</dbReference>
<keyword evidence="5" id="KW-0067">ATP-binding</keyword>
<dbReference type="AlphaFoldDB" id="A0A0K2ZHS7"/>